<dbReference type="RefSeq" id="WP_091467252.1">
    <property type="nucleotide sequence ID" value="NZ_FOEI01000003.1"/>
</dbReference>
<dbReference type="STRING" id="1299341.SAMN05444005_103154"/>
<reference evidence="1 2" key="1">
    <citation type="submission" date="2016-10" db="EMBL/GenBank/DDBJ databases">
        <authorList>
            <person name="de Groot N.N."/>
        </authorList>
    </citation>
    <scope>NUCLEOTIDE SEQUENCE [LARGE SCALE GENOMIC DNA]</scope>
    <source>
        <strain evidence="1 2">DSM 27078</strain>
    </source>
</reference>
<dbReference type="Proteomes" id="UP000198648">
    <property type="component" value="Unassembled WGS sequence"/>
</dbReference>
<evidence type="ECO:0000313" key="2">
    <source>
        <dbReference type="Proteomes" id="UP000198648"/>
    </source>
</evidence>
<dbReference type="EMBL" id="FOEI01000003">
    <property type="protein sequence ID" value="SEP91264.1"/>
    <property type="molecule type" value="Genomic_DNA"/>
</dbReference>
<proteinExistence type="predicted"/>
<name>A0A1H9BQK3_9FLAO</name>
<sequence>MGKKNDNAYHVKLKLIPNKVGYKSSFVQGIVFETSQELAVKLAKERIKEYLKKEPFEIDVKVQSAYKLRKDFLFSNLNEDDGNESKTK</sequence>
<organism evidence="1 2">
    <name type="scientific">Flavobacterium urocaniciphilum</name>
    <dbReference type="NCBI Taxonomy" id="1299341"/>
    <lineage>
        <taxon>Bacteria</taxon>
        <taxon>Pseudomonadati</taxon>
        <taxon>Bacteroidota</taxon>
        <taxon>Flavobacteriia</taxon>
        <taxon>Flavobacteriales</taxon>
        <taxon>Flavobacteriaceae</taxon>
        <taxon>Flavobacterium</taxon>
    </lineage>
</organism>
<protein>
    <submittedName>
        <fullName evidence="1">Uncharacterized protein</fullName>
    </submittedName>
</protein>
<dbReference type="AlphaFoldDB" id="A0A1H9BQK3"/>
<keyword evidence="2" id="KW-1185">Reference proteome</keyword>
<gene>
    <name evidence="1" type="ORF">SAMN05444005_103154</name>
</gene>
<evidence type="ECO:0000313" key="1">
    <source>
        <dbReference type="EMBL" id="SEP91264.1"/>
    </source>
</evidence>
<accession>A0A1H9BQK3</accession>